<proteinExistence type="inferred from homology"/>
<comment type="caution">
    <text evidence="11">The sequence shown here is derived from an EMBL/GenBank/DDBJ whole genome shotgun (WGS) entry which is preliminary data.</text>
</comment>
<dbReference type="PROSITE" id="PS50119">
    <property type="entry name" value="ZF_BBOX"/>
    <property type="match status" value="2"/>
</dbReference>
<evidence type="ECO:0000256" key="8">
    <source>
        <dbReference type="PROSITE-ProRule" id="PRU00357"/>
    </source>
</evidence>
<keyword evidence="5" id="KW-0862">Zinc</keyword>
<sequence>MPKVEGGADAGGSRSGGGWRRECEWCRAAPVAVYCRADAAYLCGGCDARVHGANRVASRHERVWVCEACELAPAAVTCRADAAALCAACDAEIHSANPLARRHFRVPILPISAGGGGGGGGGLAAPFLAAEPAAADEAENNDEDEAASWLPITKNCNQNHHEALYGAEGDEYLDLVGYNTCNEIPNQEQQQRGYGKNEGSEFVVPSHHATARDQKRQQQCYGMDMEYDISTGGLSYTATGSHSVTFTSMDASVMHDATTIVSGSHFPTQNGSVEPHSGGGLPLQLPSQFPMDRESRVLRYREKRKTRKFQKTIRYASRKTYAEARHRVKGRFARLSDVEHETTTSQVFCASAPSEGSYGIVPSF</sequence>
<evidence type="ECO:0000256" key="3">
    <source>
        <dbReference type="ARBA" id="ARBA00022723"/>
    </source>
</evidence>
<comment type="similarity">
    <text evidence="2">Belongs to the CONSTANS family.</text>
</comment>
<protein>
    <submittedName>
        <fullName evidence="11">Uncharacterized protein</fullName>
    </submittedName>
</protein>
<dbReference type="Proteomes" id="UP001222027">
    <property type="component" value="Unassembled WGS sequence"/>
</dbReference>
<evidence type="ECO:0000256" key="1">
    <source>
        <dbReference type="ARBA" id="ARBA00004123"/>
    </source>
</evidence>
<feature type="domain" description="B box-type" evidence="9">
    <location>
        <begin position="23"/>
        <end position="65"/>
    </location>
</feature>
<evidence type="ECO:0000313" key="11">
    <source>
        <dbReference type="EMBL" id="KAJ8491103.1"/>
    </source>
</evidence>
<dbReference type="AlphaFoldDB" id="A0AAV8QZM9"/>
<keyword evidence="12" id="KW-1185">Reference proteome</keyword>
<dbReference type="PROSITE" id="PS51017">
    <property type="entry name" value="CCT"/>
    <property type="match status" value="1"/>
</dbReference>
<feature type="domain" description="B box-type" evidence="9">
    <location>
        <begin position="61"/>
        <end position="108"/>
    </location>
</feature>
<reference evidence="11 12" key="1">
    <citation type="submission" date="2022-12" db="EMBL/GenBank/DDBJ databases">
        <title>Chromosome-scale assembly of the Ensete ventricosum genome.</title>
        <authorList>
            <person name="Dussert Y."/>
            <person name="Stocks J."/>
            <person name="Wendawek A."/>
            <person name="Woldeyes F."/>
            <person name="Nichols R.A."/>
            <person name="Borrell J.S."/>
        </authorList>
    </citation>
    <scope>NUCLEOTIDE SEQUENCE [LARGE SCALE GENOMIC DNA]</scope>
    <source>
        <strain evidence="12">cv. Maze</strain>
        <tissue evidence="11">Seeds</tissue>
    </source>
</reference>
<dbReference type="PANTHER" id="PTHR31319:SF39">
    <property type="entry name" value="ZINC FINGER PROTEIN CONSTANS-LIKE 1"/>
    <property type="match status" value="1"/>
</dbReference>
<dbReference type="InterPro" id="IPR049808">
    <property type="entry name" value="CONSTANS-like_Bbox1"/>
</dbReference>
<dbReference type="GO" id="GO:2000028">
    <property type="term" value="P:regulation of photoperiodism, flowering"/>
    <property type="evidence" value="ECO:0007669"/>
    <property type="project" value="TreeGrafter"/>
</dbReference>
<dbReference type="GO" id="GO:0009909">
    <property type="term" value="P:regulation of flower development"/>
    <property type="evidence" value="ECO:0007669"/>
    <property type="project" value="InterPro"/>
</dbReference>
<organism evidence="11 12">
    <name type="scientific">Ensete ventricosum</name>
    <name type="common">Abyssinian banana</name>
    <name type="synonym">Musa ensete</name>
    <dbReference type="NCBI Taxonomy" id="4639"/>
    <lineage>
        <taxon>Eukaryota</taxon>
        <taxon>Viridiplantae</taxon>
        <taxon>Streptophyta</taxon>
        <taxon>Embryophyta</taxon>
        <taxon>Tracheophyta</taxon>
        <taxon>Spermatophyta</taxon>
        <taxon>Magnoliopsida</taxon>
        <taxon>Liliopsida</taxon>
        <taxon>Zingiberales</taxon>
        <taxon>Musaceae</taxon>
        <taxon>Ensete</taxon>
    </lineage>
</organism>
<dbReference type="InterPro" id="IPR000315">
    <property type="entry name" value="Znf_B-box"/>
</dbReference>
<dbReference type="InterPro" id="IPR010402">
    <property type="entry name" value="CCT_domain"/>
</dbReference>
<comment type="subcellular location">
    <subcellularLocation>
        <location evidence="1 8">Nucleus</location>
    </subcellularLocation>
</comment>
<evidence type="ECO:0000256" key="6">
    <source>
        <dbReference type="ARBA" id="ARBA00023242"/>
    </source>
</evidence>
<dbReference type="Pfam" id="PF06203">
    <property type="entry name" value="CCT"/>
    <property type="match status" value="1"/>
</dbReference>
<dbReference type="GO" id="GO:0003700">
    <property type="term" value="F:DNA-binding transcription factor activity"/>
    <property type="evidence" value="ECO:0007669"/>
    <property type="project" value="TreeGrafter"/>
</dbReference>
<dbReference type="CDD" id="cd19821">
    <property type="entry name" value="Bbox1_BBX-like"/>
    <property type="match status" value="1"/>
</dbReference>
<accession>A0AAV8QZM9</accession>
<dbReference type="GO" id="GO:0008270">
    <property type="term" value="F:zinc ion binding"/>
    <property type="evidence" value="ECO:0007669"/>
    <property type="project" value="UniProtKB-KW"/>
</dbReference>
<keyword evidence="6 8" id="KW-0539">Nucleus</keyword>
<dbReference type="SMART" id="SM00336">
    <property type="entry name" value="BBOX"/>
    <property type="match status" value="2"/>
</dbReference>
<gene>
    <name evidence="11" type="ORF">OPV22_012824</name>
</gene>
<dbReference type="EMBL" id="JAQQAF010000004">
    <property type="protein sequence ID" value="KAJ8491103.1"/>
    <property type="molecule type" value="Genomic_DNA"/>
</dbReference>
<keyword evidence="3" id="KW-0479">Metal-binding</keyword>
<feature type="domain" description="CCT" evidence="10">
    <location>
        <begin position="293"/>
        <end position="335"/>
    </location>
</feature>
<evidence type="ECO:0000256" key="5">
    <source>
        <dbReference type="ARBA" id="ARBA00022833"/>
    </source>
</evidence>
<keyword evidence="4 7" id="KW-0863">Zinc-finger</keyword>
<evidence type="ECO:0000259" key="10">
    <source>
        <dbReference type="PROSITE" id="PS51017"/>
    </source>
</evidence>
<evidence type="ECO:0000259" key="9">
    <source>
        <dbReference type="PROSITE" id="PS50119"/>
    </source>
</evidence>
<dbReference type="PANTHER" id="PTHR31319">
    <property type="entry name" value="ZINC FINGER PROTEIN CONSTANS-LIKE 4"/>
    <property type="match status" value="1"/>
</dbReference>
<dbReference type="InterPro" id="IPR045281">
    <property type="entry name" value="CONSTANS-like"/>
</dbReference>
<evidence type="ECO:0000313" key="12">
    <source>
        <dbReference type="Proteomes" id="UP001222027"/>
    </source>
</evidence>
<evidence type="ECO:0000256" key="7">
    <source>
        <dbReference type="PROSITE-ProRule" id="PRU00024"/>
    </source>
</evidence>
<dbReference type="Pfam" id="PF00643">
    <property type="entry name" value="zf-B_box"/>
    <property type="match status" value="1"/>
</dbReference>
<evidence type="ECO:0000256" key="2">
    <source>
        <dbReference type="ARBA" id="ARBA00010024"/>
    </source>
</evidence>
<evidence type="ECO:0000256" key="4">
    <source>
        <dbReference type="ARBA" id="ARBA00022771"/>
    </source>
</evidence>
<name>A0AAV8QZM9_ENSVE</name>
<dbReference type="GO" id="GO:0005634">
    <property type="term" value="C:nucleus"/>
    <property type="evidence" value="ECO:0007669"/>
    <property type="project" value="UniProtKB-SubCell"/>
</dbReference>